<dbReference type="GO" id="GO:0003677">
    <property type="term" value="F:DNA binding"/>
    <property type="evidence" value="ECO:0007669"/>
    <property type="project" value="UniProtKB-KW"/>
</dbReference>
<dbReference type="GO" id="GO:0009307">
    <property type="term" value="P:DNA restriction-modification system"/>
    <property type="evidence" value="ECO:0007669"/>
    <property type="project" value="UniProtKB-KW"/>
</dbReference>
<dbReference type="InterPro" id="IPR052021">
    <property type="entry name" value="Type-I_RS_S_subunit"/>
</dbReference>
<sequence length="198" mass="21381">MAAGQIGQDHGIRGFGARKVPPHVAAGLERFRLEEGDLVCVRCGELGRVAQVGAEHEGWLTGTSCLRIRVKERTALRPRHLLQVLARRETVRWLVARSPRSVIASLRTRTLLDLPVVLPPTAEQEAILAVLASLDAEEAVHRRVAEETARLRSGLAERLLDGEFTVTTGDLRASGRLPAGPPVFGGAGEGRWTVILGG</sequence>
<accession>A0A3N1CTH2</accession>
<dbReference type="AlphaFoldDB" id="A0A3N1CTH2"/>
<dbReference type="PANTHER" id="PTHR30408:SF12">
    <property type="entry name" value="TYPE I RESTRICTION ENZYME MJAVIII SPECIFICITY SUBUNIT"/>
    <property type="match status" value="1"/>
</dbReference>
<keyword evidence="3" id="KW-0238">DNA-binding</keyword>
<dbReference type="PANTHER" id="PTHR30408">
    <property type="entry name" value="TYPE-1 RESTRICTION ENZYME ECOKI SPECIFICITY PROTEIN"/>
    <property type="match status" value="1"/>
</dbReference>
<dbReference type="InterPro" id="IPR044946">
    <property type="entry name" value="Restrct_endonuc_typeI_TRD_sf"/>
</dbReference>
<evidence type="ECO:0000256" key="3">
    <source>
        <dbReference type="ARBA" id="ARBA00023125"/>
    </source>
</evidence>
<dbReference type="Pfam" id="PF01420">
    <property type="entry name" value="Methylase_S"/>
    <property type="match status" value="1"/>
</dbReference>
<dbReference type="SUPFAM" id="SSF116734">
    <property type="entry name" value="DNA methylase specificity domain"/>
    <property type="match status" value="1"/>
</dbReference>
<dbReference type="Proteomes" id="UP000272400">
    <property type="component" value="Unassembled WGS sequence"/>
</dbReference>
<evidence type="ECO:0000313" key="5">
    <source>
        <dbReference type="EMBL" id="ROO83988.1"/>
    </source>
</evidence>
<comment type="similarity">
    <text evidence="1">Belongs to the type-I restriction system S methylase family.</text>
</comment>
<keyword evidence="6" id="KW-1185">Reference proteome</keyword>
<proteinExistence type="inferred from homology"/>
<evidence type="ECO:0000256" key="1">
    <source>
        <dbReference type="ARBA" id="ARBA00010923"/>
    </source>
</evidence>
<feature type="domain" description="Type I restriction modification DNA specificity" evidence="4">
    <location>
        <begin position="36"/>
        <end position="138"/>
    </location>
</feature>
<protein>
    <submittedName>
        <fullName evidence="5">Type I restriction modification DNA specificity protein</fullName>
    </submittedName>
</protein>
<dbReference type="EMBL" id="RJKE01000001">
    <property type="protein sequence ID" value="ROO83988.1"/>
    <property type="molecule type" value="Genomic_DNA"/>
</dbReference>
<organism evidence="5 6">
    <name type="scientific">Actinocorallia herbida</name>
    <dbReference type="NCBI Taxonomy" id="58109"/>
    <lineage>
        <taxon>Bacteria</taxon>
        <taxon>Bacillati</taxon>
        <taxon>Actinomycetota</taxon>
        <taxon>Actinomycetes</taxon>
        <taxon>Streptosporangiales</taxon>
        <taxon>Thermomonosporaceae</taxon>
        <taxon>Actinocorallia</taxon>
    </lineage>
</organism>
<name>A0A3N1CTH2_9ACTN</name>
<reference evidence="5 6" key="1">
    <citation type="submission" date="2018-11" db="EMBL/GenBank/DDBJ databases">
        <title>Sequencing the genomes of 1000 actinobacteria strains.</title>
        <authorList>
            <person name="Klenk H.-P."/>
        </authorList>
    </citation>
    <scope>NUCLEOTIDE SEQUENCE [LARGE SCALE GENOMIC DNA]</scope>
    <source>
        <strain evidence="5 6">DSM 44254</strain>
    </source>
</reference>
<dbReference type="Gene3D" id="3.90.220.20">
    <property type="entry name" value="DNA methylase specificity domains"/>
    <property type="match status" value="1"/>
</dbReference>
<keyword evidence="2" id="KW-0680">Restriction system</keyword>
<evidence type="ECO:0000256" key="2">
    <source>
        <dbReference type="ARBA" id="ARBA00022747"/>
    </source>
</evidence>
<evidence type="ECO:0000259" key="4">
    <source>
        <dbReference type="Pfam" id="PF01420"/>
    </source>
</evidence>
<dbReference type="InterPro" id="IPR000055">
    <property type="entry name" value="Restrct_endonuc_typeI_TRD"/>
</dbReference>
<evidence type="ECO:0000313" key="6">
    <source>
        <dbReference type="Proteomes" id="UP000272400"/>
    </source>
</evidence>
<gene>
    <name evidence="5" type="ORF">EDD29_1499</name>
</gene>
<comment type="caution">
    <text evidence="5">The sequence shown here is derived from an EMBL/GenBank/DDBJ whole genome shotgun (WGS) entry which is preliminary data.</text>
</comment>